<sequence>MNFVRSISTTSKAIEYPHTNWYHDQGMLRLTLPKRITETASDLRFEFDYSSFLKIYIYQPRKKKEEFDPVFNVNDIINFMDRAEDEYSTFQLTITIGIGYPPEIFIYRGNGNLHKRVHTELPGEANWKNLVQSSNIQVKLSFDSEQGCRNFISHLHSAVSCPIIFLSNPLEIQPSDIPLIPPNISSLPWENPNMVDGKIDDALAFLAAIHANLKLQPMMEVIEIPRPITVNFGDDFVLMRTVIITPTRKICCPPMQLMSSRAFRILGGAEKFIQVKFRDENMAMMKRDNEMMAEVVLSPGLDGINIAGKMFFDLARSNSMFREHGSYFYQTENQNEIVKILKSLGNFKPEPSSKTSARVGQYFTSAREVKHKLESHEYTVIPDYISDATNSKDEPYCFSDGVGIISMKFANSIKEEFNLAYLPSAFQIRCLGFKGVLSIDHRHPMLIDSGGDKLVLFRESQKKFDVPNSMEVVLGIVKHSAPASVRFNKPLINLWDQV</sequence>
<keyword evidence="1" id="KW-0548">Nucleotidyltransferase</keyword>
<organism evidence="3 4">
    <name type="scientific">Panagrolaimus superbus</name>
    <dbReference type="NCBI Taxonomy" id="310955"/>
    <lineage>
        <taxon>Eukaryota</taxon>
        <taxon>Metazoa</taxon>
        <taxon>Ecdysozoa</taxon>
        <taxon>Nematoda</taxon>
        <taxon>Chromadorea</taxon>
        <taxon>Rhabditida</taxon>
        <taxon>Tylenchina</taxon>
        <taxon>Panagrolaimomorpha</taxon>
        <taxon>Panagrolaimoidea</taxon>
        <taxon>Panagrolaimidae</taxon>
        <taxon>Panagrolaimus</taxon>
    </lineage>
</organism>
<dbReference type="GO" id="GO:0031380">
    <property type="term" value="C:nuclear RNA-directed RNA polymerase complex"/>
    <property type="evidence" value="ECO:0007669"/>
    <property type="project" value="TreeGrafter"/>
</dbReference>
<dbReference type="PANTHER" id="PTHR23079:SF57">
    <property type="entry name" value="RNA-DIRECTED RNA POLYMERASE"/>
    <property type="match status" value="1"/>
</dbReference>
<keyword evidence="3" id="KW-1185">Reference proteome</keyword>
<dbReference type="WBParaSite" id="PSU_v2.g1200.t1">
    <property type="protein sequence ID" value="PSU_v2.g1200.t1"/>
    <property type="gene ID" value="PSU_v2.g1200"/>
</dbReference>
<dbReference type="GO" id="GO:0003723">
    <property type="term" value="F:RNA binding"/>
    <property type="evidence" value="ECO:0007669"/>
    <property type="project" value="UniProtKB-KW"/>
</dbReference>
<evidence type="ECO:0000259" key="2">
    <source>
        <dbReference type="Pfam" id="PF05183"/>
    </source>
</evidence>
<dbReference type="InterPro" id="IPR057596">
    <property type="entry name" value="RDRP_core"/>
</dbReference>
<evidence type="ECO:0000256" key="1">
    <source>
        <dbReference type="RuleBase" id="RU363098"/>
    </source>
</evidence>
<dbReference type="Proteomes" id="UP000887577">
    <property type="component" value="Unplaced"/>
</dbReference>
<dbReference type="GO" id="GO:0003968">
    <property type="term" value="F:RNA-directed RNA polymerase activity"/>
    <property type="evidence" value="ECO:0007669"/>
    <property type="project" value="UniProtKB-KW"/>
</dbReference>
<dbReference type="PANTHER" id="PTHR23079">
    <property type="entry name" value="RNA-DEPENDENT RNA POLYMERASE"/>
    <property type="match status" value="1"/>
</dbReference>
<keyword evidence="1" id="KW-0696">RNA-directed RNA polymerase</keyword>
<feature type="domain" description="RDRP core" evidence="2">
    <location>
        <begin position="244"/>
        <end position="494"/>
    </location>
</feature>
<evidence type="ECO:0000313" key="4">
    <source>
        <dbReference type="WBParaSite" id="PSU_v2.g1200.t1"/>
    </source>
</evidence>
<reference evidence="4" key="1">
    <citation type="submission" date="2022-11" db="UniProtKB">
        <authorList>
            <consortium name="WormBaseParasite"/>
        </authorList>
    </citation>
    <scope>IDENTIFICATION</scope>
</reference>
<accession>A0A914XVN6</accession>
<keyword evidence="1" id="KW-0808">Transferase</keyword>
<name>A0A914XVN6_9BILA</name>
<keyword evidence="1" id="KW-0694">RNA-binding</keyword>
<comment type="catalytic activity">
    <reaction evidence="1">
        <text>RNA(n) + a ribonucleoside 5'-triphosphate = RNA(n+1) + diphosphate</text>
        <dbReference type="Rhea" id="RHEA:21248"/>
        <dbReference type="Rhea" id="RHEA-COMP:14527"/>
        <dbReference type="Rhea" id="RHEA-COMP:17342"/>
        <dbReference type="ChEBI" id="CHEBI:33019"/>
        <dbReference type="ChEBI" id="CHEBI:61557"/>
        <dbReference type="ChEBI" id="CHEBI:140395"/>
        <dbReference type="EC" id="2.7.7.48"/>
    </reaction>
</comment>
<dbReference type="GO" id="GO:0030422">
    <property type="term" value="P:siRNA processing"/>
    <property type="evidence" value="ECO:0007669"/>
    <property type="project" value="TreeGrafter"/>
</dbReference>
<comment type="similarity">
    <text evidence="1">Belongs to the RdRP family.</text>
</comment>
<evidence type="ECO:0000313" key="3">
    <source>
        <dbReference type="Proteomes" id="UP000887577"/>
    </source>
</evidence>
<dbReference type="InterPro" id="IPR007855">
    <property type="entry name" value="RDRP"/>
</dbReference>
<protein>
    <recommendedName>
        <fullName evidence="1">RNA-dependent RNA polymerase</fullName>
        <ecNumber evidence="1">2.7.7.48</ecNumber>
    </recommendedName>
</protein>
<dbReference type="Pfam" id="PF05183">
    <property type="entry name" value="RdRP"/>
    <property type="match status" value="1"/>
</dbReference>
<proteinExistence type="inferred from homology"/>
<dbReference type="EC" id="2.7.7.48" evidence="1"/>
<dbReference type="AlphaFoldDB" id="A0A914XVN6"/>